<dbReference type="Proteomes" id="UP001156701">
    <property type="component" value="Unassembled WGS sequence"/>
</dbReference>
<evidence type="ECO:0000313" key="2">
    <source>
        <dbReference type="Proteomes" id="UP001156701"/>
    </source>
</evidence>
<comment type="caution">
    <text evidence="1">The sequence shown here is derived from an EMBL/GenBank/DDBJ whole genome shotgun (WGS) entry which is preliminary data.</text>
</comment>
<dbReference type="RefSeq" id="WP_272664103.1">
    <property type="nucleotide sequence ID" value="NZ_JARRYG010000038.1"/>
</dbReference>
<dbReference type="EMBL" id="JARRYG010000038">
    <property type="protein sequence ID" value="MDG4698834.1"/>
    <property type="molecule type" value="Genomic_DNA"/>
</dbReference>
<sequence length="65" mass="7664">MNVKHSYPSKFIFIFDKFNFEKGEVIEIKTKPVLIKDESNLKNALAQLARQNQIEIDYIYMQAVI</sequence>
<gene>
    <name evidence="1" type="ORF">P7V44_21660</name>
</gene>
<dbReference type="AlphaFoldDB" id="A0AA42FQG6"/>
<name>A0AA42FQG6_9GAMM</name>
<organism evidence="1 2">
    <name type="scientific">Providencia huashanensis</name>
    <dbReference type="NCBI Taxonomy" id="3037798"/>
    <lineage>
        <taxon>Bacteria</taxon>
        <taxon>Pseudomonadati</taxon>
        <taxon>Pseudomonadota</taxon>
        <taxon>Gammaproteobacteria</taxon>
        <taxon>Enterobacterales</taxon>
        <taxon>Morganellaceae</taxon>
        <taxon>Providencia</taxon>
    </lineage>
</organism>
<evidence type="ECO:0000313" key="1">
    <source>
        <dbReference type="EMBL" id="MDG4698834.1"/>
    </source>
</evidence>
<accession>A0AA42FQG6</accession>
<protein>
    <submittedName>
        <fullName evidence="1">Uncharacterized protein</fullName>
    </submittedName>
</protein>
<reference evidence="1" key="1">
    <citation type="submission" date="2023-03" db="EMBL/GenBank/DDBJ databases">
        <title>a new species belonging to Providencia genus.</title>
        <authorList>
            <person name="Yang W."/>
            <person name="Hu F."/>
            <person name="Shen S."/>
            <person name="Ding L."/>
            <person name="Yin D."/>
        </authorList>
    </citation>
    <scope>NUCLEOTIDE SEQUENCE</scope>
    <source>
        <strain evidence="1">CRE-3FA-0001</strain>
    </source>
</reference>
<proteinExistence type="predicted"/>